<dbReference type="Gene3D" id="3.40.50.720">
    <property type="entry name" value="NAD(P)-binding Rossmann-like Domain"/>
    <property type="match status" value="1"/>
</dbReference>
<dbReference type="InterPro" id="IPR002347">
    <property type="entry name" value="SDR_fam"/>
</dbReference>
<name>A0A853BAA8_9PSEU</name>
<reference evidence="3 4" key="1">
    <citation type="submission" date="2020-07" db="EMBL/GenBank/DDBJ databases">
        <title>Sequencing the genomes of 1000 actinobacteria strains.</title>
        <authorList>
            <person name="Klenk H.-P."/>
        </authorList>
    </citation>
    <scope>NUCLEOTIDE SEQUENCE [LARGE SCALE GENOMIC DNA]</scope>
    <source>
        <strain evidence="3 4">DSM 104006</strain>
    </source>
</reference>
<dbReference type="PANTHER" id="PTHR43157:SF31">
    <property type="entry name" value="PHOSPHATIDYLINOSITOL-GLYCAN BIOSYNTHESIS CLASS F PROTEIN"/>
    <property type="match status" value="1"/>
</dbReference>
<feature type="region of interest" description="Disordered" evidence="2">
    <location>
        <begin position="250"/>
        <end position="281"/>
    </location>
</feature>
<gene>
    <name evidence="3" type="ORF">HNR02_004970</name>
</gene>
<comment type="caution">
    <text evidence="3">The sequence shown here is derived from an EMBL/GenBank/DDBJ whole genome shotgun (WGS) entry which is preliminary data.</text>
</comment>
<dbReference type="GO" id="GO:0016491">
    <property type="term" value="F:oxidoreductase activity"/>
    <property type="evidence" value="ECO:0007669"/>
    <property type="project" value="UniProtKB-KW"/>
</dbReference>
<evidence type="ECO:0000313" key="4">
    <source>
        <dbReference type="Proteomes" id="UP000549616"/>
    </source>
</evidence>
<organism evidence="3 4">
    <name type="scientific">Amycolatopsis endophytica</name>
    <dbReference type="NCBI Taxonomy" id="860233"/>
    <lineage>
        <taxon>Bacteria</taxon>
        <taxon>Bacillati</taxon>
        <taxon>Actinomycetota</taxon>
        <taxon>Actinomycetes</taxon>
        <taxon>Pseudonocardiales</taxon>
        <taxon>Pseudonocardiaceae</taxon>
        <taxon>Amycolatopsis</taxon>
    </lineage>
</organism>
<evidence type="ECO:0000313" key="3">
    <source>
        <dbReference type="EMBL" id="NYI91647.1"/>
    </source>
</evidence>
<accession>A0A853BAA8</accession>
<dbReference type="PRINTS" id="PR00081">
    <property type="entry name" value="GDHRDH"/>
</dbReference>
<keyword evidence="4" id="KW-1185">Reference proteome</keyword>
<evidence type="ECO:0000256" key="1">
    <source>
        <dbReference type="ARBA" id="ARBA00023002"/>
    </source>
</evidence>
<keyword evidence="1" id="KW-0560">Oxidoreductase</keyword>
<protein>
    <submittedName>
        <fullName evidence="3">NAD(P)-dependent dehydrogenase (Short-subunit alcohol dehydrogenase family)</fullName>
    </submittedName>
</protein>
<sequence length="318" mass="33673">MTRKRWSADDIPGQQGRTAVVTGANTGLGFAIAAGLARRGASVVLACRDPGKAAAAADRIRAGAPGATVRTLALDLASLKSVRAAARRLHDEYDGFDLLVNNAGGFRVRYSVSEDGFESTIAVNHLGPFAFTGLVLDLLTGTPGSRVVTVSSNGHRQGTIDPADLDPEPGAAYRFMPAYNRAKLANLLFSHELDRRLRAAGARTISVAGHPGLARTDGGRDMHWVVRAALKPSVNPLALTLSQSAAKGALGPLRAATDPRARGGDYYGPRGRTGHPEPVTTSELAHDADLQRRLWEASERLTKVAYLSDPIRKSEASK</sequence>
<dbReference type="AlphaFoldDB" id="A0A853BAA8"/>
<dbReference type="SUPFAM" id="SSF51735">
    <property type="entry name" value="NAD(P)-binding Rossmann-fold domains"/>
    <property type="match status" value="1"/>
</dbReference>
<dbReference type="Proteomes" id="UP000549616">
    <property type="component" value="Unassembled WGS sequence"/>
</dbReference>
<evidence type="ECO:0000256" key="2">
    <source>
        <dbReference type="SAM" id="MobiDB-lite"/>
    </source>
</evidence>
<proteinExistence type="predicted"/>
<dbReference type="RefSeq" id="WP_179775513.1">
    <property type="nucleotide sequence ID" value="NZ_JACCFK010000001.1"/>
</dbReference>
<dbReference type="PANTHER" id="PTHR43157">
    <property type="entry name" value="PHOSPHATIDYLINOSITOL-GLYCAN BIOSYNTHESIS CLASS F PROTEIN-RELATED"/>
    <property type="match status" value="1"/>
</dbReference>
<dbReference type="Pfam" id="PF00106">
    <property type="entry name" value="adh_short"/>
    <property type="match status" value="1"/>
</dbReference>
<dbReference type="EMBL" id="JACCFK010000001">
    <property type="protein sequence ID" value="NYI91647.1"/>
    <property type="molecule type" value="Genomic_DNA"/>
</dbReference>
<dbReference type="InterPro" id="IPR036291">
    <property type="entry name" value="NAD(P)-bd_dom_sf"/>
</dbReference>
<dbReference type="NCBIfam" id="NF004846">
    <property type="entry name" value="PRK06197.1"/>
    <property type="match status" value="1"/>
</dbReference>